<dbReference type="OrthoDB" id="19329at2759"/>
<dbReference type="Proteomes" id="UP000030641">
    <property type="component" value="Unassembled WGS sequence"/>
</dbReference>
<dbReference type="HOGENOM" id="CLU_018787_2_0_1"/>
<reference evidence="4 5" key="1">
    <citation type="journal article" date="2014" name="BMC Genomics">
        <title>Genome sequencing of four Aureobasidium pullulans varieties: biotechnological potential, stress tolerance, and description of new species.</title>
        <authorList>
            <person name="Gostin Ar C."/>
            <person name="Ohm R.A."/>
            <person name="Kogej T."/>
            <person name="Sonjak S."/>
            <person name="Turk M."/>
            <person name="Zajc J."/>
            <person name="Zalar P."/>
            <person name="Grube M."/>
            <person name="Sun H."/>
            <person name="Han J."/>
            <person name="Sharma A."/>
            <person name="Chiniquy J."/>
            <person name="Ngan C.Y."/>
            <person name="Lipzen A."/>
            <person name="Barry K."/>
            <person name="Grigoriev I.V."/>
            <person name="Gunde-Cimerman N."/>
        </authorList>
    </citation>
    <scope>NUCLEOTIDE SEQUENCE [LARGE SCALE GENOMIC DNA]</scope>
    <source>
        <strain evidence="4 5">EXF-2481</strain>
    </source>
</reference>
<feature type="coiled-coil region" evidence="1">
    <location>
        <begin position="260"/>
        <end position="287"/>
    </location>
</feature>
<dbReference type="STRING" id="1043005.A0A074YC32"/>
<evidence type="ECO:0000256" key="2">
    <source>
        <dbReference type="SAM" id="MobiDB-lite"/>
    </source>
</evidence>
<dbReference type="EMBL" id="KL584759">
    <property type="protein sequence ID" value="KEQ95295.1"/>
    <property type="molecule type" value="Genomic_DNA"/>
</dbReference>
<dbReference type="GeneID" id="25366452"/>
<feature type="region of interest" description="Disordered" evidence="2">
    <location>
        <begin position="1"/>
        <end position="46"/>
    </location>
</feature>
<dbReference type="Pfam" id="PF12756">
    <property type="entry name" value="zf-C2H2_2"/>
    <property type="match status" value="1"/>
</dbReference>
<dbReference type="GO" id="GO:0030687">
    <property type="term" value="C:preribosome, large subunit precursor"/>
    <property type="evidence" value="ECO:0007669"/>
    <property type="project" value="TreeGrafter"/>
</dbReference>
<dbReference type="InParanoid" id="A0A074YC32"/>
<feature type="region of interest" description="Disordered" evidence="2">
    <location>
        <begin position="161"/>
        <end position="220"/>
    </location>
</feature>
<sequence>MVVSSTSRSAAVPEQASHDSASEVRPAPVDNEKDQDFSSDSDDASNSSQALDFNATHCLFCSNISDDIDTNLIHMSKSHGMTIPSPHQLSVDPTTLLNYLNLVISLDHECLTCGTQRRNTQAIRQHMLGKGHCAFDISDVESEYREFWEFEVDDEKAEVDGDNITLPSGRVVTSRSSRATQQRRRLQASDMGASPDTLTSGEGTTEASSSSTIISQSSGKQTLTKQDLRALNHGKQLGALRASDRLALAHLPASEQRAILDSQHKQLQKARRQERDMQARLQRKNNQTLMKHFVPDVPGPKLG</sequence>
<dbReference type="GO" id="GO:0042273">
    <property type="term" value="P:ribosomal large subunit biogenesis"/>
    <property type="evidence" value="ECO:0007669"/>
    <property type="project" value="TreeGrafter"/>
</dbReference>
<dbReference type="OMA" id="RVHAKSE"/>
<accession>A0A074YC32</accession>
<evidence type="ECO:0000313" key="4">
    <source>
        <dbReference type="EMBL" id="KEQ95295.1"/>
    </source>
</evidence>
<feature type="domain" description="ZN622/Rei1/Reh1 zinc finger C2H2-type" evidence="3">
    <location>
        <begin position="57"/>
        <end position="153"/>
    </location>
</feature>
<evidence type="ECO:0000259" key="3">
    <source>
        <dbReference type="Pfam" id="PF12756"/>
    </source>
</evidence>
<gene>
    <name evidence="4" type="ORF">AUEXF2481DRAFT_39843</name>
</gene>
<evidence type="ECO:0000313" key="5">
    <source>
        <dbReference type="Proteomes" id="UP000030641"/>
    </source>
</evidence>
<dbReference type="PANTHER" id="PTHR13182">
    <property type="entry name" value="ZINC FINGER PROTEIN 622"/>
    <property type="match status" value="1"/>
</dbReference>
<feature type="compositionally biased region" description="Low complexity" evidence="2">
    <location>
        <begin position="199"/>
        <end position="220"/>
    </location>
</feature>
<keyword evidence="5" id="KW-1185">Reference proteome</keyword>
<organism evidence="4 5">
    <name type="scientific">Aureobasidium subglaciale (strain EXF-2481)</name>
    <name type="common">Aureobasidium pullulans var. subglaciale</name>
    <dbReference type="NCBI Taxonomy" id="1043005"/>
    <lineage>
        <taxon>Eukaryota</taxon>
        <taxon>Fungi</taxon>
        <taxon>Dikarya</taxon>
        <taxon>Ascomycota</taxon>
        <taxon>Pezizomycotina</taxon>
        <taxon>Dothideomycetes</taxon>
        <taxon>Dothideomycetidae</taxon>
        <taxon>Dothideales</taxon>
        <taxon>Saccotheciaceae</taxon>
        <taxon>Aureobasidium</taxon>
    </lineage>
</organism>
<dbReference type="InterPro" id="IPR040025">
    <property type="entry name" value="Znf622/Rei1/Reh1"/>
</dbReference>
<proteinExistence type="predicted"/>
<dbReference type="AlphaFoldDB" id="A0A074YC32"/>
<name>A0A074YC32_AURSE</name>
<dbReference type="RefSeq" id="XP_013343843.1">
    <property type="nucleotide sequence ID" value="XM_013488389.1"/>
</dbReference>
<keyword evidence="1" id="KW-0175">Coiled coil</keyword>
<protein>
    <recommendedName>
        <fullName evidence="3">ZN622/Rei1/Reh1 zinc finger C2H2-type domain-containing protein</fullName>
    </recommendedName>
</protein>
<dbReference type="InterPro" id="IPR041661">
    <property type="entry name" value="ZN622/Rei1/Reh1_Znf-C2H2"/>
</dbReference>
<evidence type="ECO:0000256" key="1">
    <source>
        <dbReference type="SAM" id="Coils"/>
    </source>
</evidence>
<dbReference type="PANTHER" id="PTHR13182:SF8">
    <property type="entry name" value="CYTOPLASMIC 60S SUBUNIT BIOGENESIS FACTOR ZNF622"/>
    <property type="match status" value="1"/>
</dbReference>